<gene>
    <name evidence="4" type="ORF">QS713_03855</name>
</gene>
<dbReference type="Gene3D" id="3.40.50.720">
    <property type="entry name" value="NAD(P)-binding Rossmann-like Domain"/>
    <property type="match status" value="2"/>
</dbReference>
<dbReference type="EMBL" id="JASXSX010000001">
    <property type="protein sequence ID" value="MDT3767201.1"/>
    <property type="molecule type" value="Genomic_DNA"/>
</dbReference>
<dbReference type="Pfam" id="PF02719">
    <property type="entry name" value="Polysacc_synt_2"/>
    <property type="match status" value="1"/>
</dbReference>
<dbReference type="InterPro" id="IPR003869">
    <property type="entry name" value="Polysac_CapD-like"/>
</dbReference>
<evidence type="ECO:0000259" key="3">
    <source>
        <dbReference type="Pfam" id="PF02719"/>
    </source>
</evidence>
<proteinExistence type="inferred from homology"/>
<reference evidence="4 5" key="1">
    <citation type="submission" date="2023-06" db="EMBL/GenBank/DDBJ databases">
        <title>Draft genome sequence of Gleimia hominis type strain CCUG 57540T.</title>
        <authorList>
            <person name="Salva-Serra F."/>
            <person name="Cardew S."/>
            <person name="Jensie Markopoulos S."/>
            <person name="Ohlen M."/>
            <person name="Inganas E."/>
            <person name="Svensson-Stadler L."/>
            <person name="Moore E.R.B."/>
        </authorList>
    </citation>
    <scope>NUCLEOTIDE SEQUENCE [LARGE SCALE GENOMIC DNA]</scope>
    <source>
        <strain evidence="4 5">CCUG 57540</strain>
    </source>
</reference>
<dbReference type="CDD" id="cd05237">
    <property type="entry name" value="UDP_invert_4-6DH_SDR_e"/>
    <property type="match status" value="1"/>
</dbReference>
<keyword evidence="5" id="KW-1185">Reference proteome</keyword>
<feature type="transmembrane region" description="Helical" evidence="2">
    <location>
        <begin position="77"/>
        <end position="97"/>
    </location>
</feature>
<keyword evidence="2" id="KW-1133">Transmembrane helix</keyword>
<dbReference type="InterPro" id="IPR051203">
    <property type="entry name" value="Polysaccharide_Synthase-Rel"/>
</dbReference>
<sequence length="586" mass="64278">MSISTWLRRATLATSDALCWILAAVAITALRFSFSLSALDRNAVIMYTGVTIAVQWCVGFITKQYRNRYWIGTFEEMVALAFLAVGSSVVGALSTLLYPGEFLSGAVAVSTPPLALLLMAAARTLWRAYKTLTRHSDADPEPVLVIGAGIAAQQLLRQLRLDEHARFNAVGLIDDSESKQNLRLEGVRVLGKRADLPDVARKHGVSTVVYCINNAPSNTAREYSQICDQAGLTMMTIPPVSSLLGSKIDLNDIREIDVTDLLGRRQVKTNLTEVAGYLTGKTVMVTGAGGSIGSEICRQVNALGPRELVLLDRDESALHAMQLELYGKGLLDTPDMVLCSIRDKDALRAIFAQHRPQVVFHTAALKHLPMLEQYPEEGWKTNVLGTKNLVELADEFNVETFVNISTDKAADPTSVLGRTKRVAEEIVSYYSHRSSTRLVSVRFGNVLGSRGSMLWTFRKQIDKGGPVTVTHPEVERYFMTIPEACTLVIQAGAIGRPGEVLVLDMGEPVKILDIAKGLIAKSHKDVPIVFTGMRPGEKMTEALRGRGEHDDRPFHPLISHVAVPELDPARLEEIHAKTTAKDEVLY</sequence>
<keyword evidence="2" id="KW-0472">Membrane</keyword>
<protein>
    <submittedName>
        <fullName evidence="4">Nucleoside-diphosphate sugar epimerase/dehydratase</fullName>
    </submittedName>
</protein>
<dbReference type="RefSeq" id="WP_313272567.1">
    <property type="nucleotide sequence ID" value="NZ_JASXSX010000001.1"/>
</dbReference>
<comment type="similarity">
    <text evidence="1">Belongs to the polysaccharide synthase family.</text>
</comment>
<dbReference type="PANTHER" id="PTHR43318:SF1">
    <property type="entry name" value="POLYSACCHARIDE BIOSYNTHESIS PROTEIN EPSC-RELATED"/>
    <property type="match status" value="1"/>
</dbReference>
<feature type="transmembrane region" description="Helical" evidence="2">
    <location>
        <begin position="44"/>
        <end position="65"/>
    </location>
</feature>
<evidence type="ECO:0000256" key="2">
    <source>
        <dbReference type="SAM" id="Phobius"/>
    </source>
</evidence>
<dbReference type="PANTHER" id="PTHR43318">
    <property type="entry name" value="UDP-N-ACETYLGLUCOSAMINE 4,6-DEHYDRATASE"/>
    <property type="match status" value="1"/>
</dbReference>
<organism evidence="4 5">
    <name type="scientific">Gleimia hominis</name>
    <dbReference type="NCBI Taxonomy" id="595468"/>
    <lineage>
        <taxon>Bacteria</taxon>
        <taxon>Bacillati</taxon>
        <taxon>Actinomycetota</taxon>
        <taxon>Actinomycetes</taxon>
        <taxon>Actinomycetales</taxon>
        <taxon>Actinomycetaceae</taxon>
        <taxon>Gleimia</taxon>
    </lineage>
</organism>
<accession>A0ABU3IA05</accession>
<evidence type="ECO:0000313" key="4">
    <source>
        <dbReference type="EMBL" id="MDT3767201.1"/>
    </source>
</evidence>
<dbReference type="Proteomes" id="UP001247542">
    <property type="component" value="Unassembled WGS sequence"/>
</dbReference>
<dbReference type="SUPFAM" id="SSF51735">
    <property type="entry name" value="NAD(P)-binding Rossmann-fold domains"/>
    <property type="match status" value="2"/>
</dbReference>
<keyword evidence="2" id="KW-0812">Transmembrane</keyword>
<comment type="caution">
    <text evidence="4">The sequence shown here is derived from an EMBL/GenBank/DDBJ whole genome shotgun (WGS) entry which is preliminary data.</text>
</comment>
<dbReference type="InterPro" id="IPR036291">
    <property type="entry name" value="NAD(P)-bd_dom_sf"/>
</dbReference>
<dbReference type="Pfam" id="PF13727">
    <property type="entry name" value="CoA_binding_3"/>
    <property type="match status" value="1"/>
</dbReference>
<name>A0ABU3IA05_9ACTO</name>
<evidence type="ECO:0000313" key="5">
    <source>
        <dbReference type="Proteomes" id="UP001247542"/>
    </source>
</evidence>
<feature type="domain" description="Polysaccharide biosynthesis protein CapD-like" evidence="3">
    <location>
        <begin position="283"/>
        <end position="557"/>
    </location>
</feature>
<evidence type="ECO:0000256" key="1">
    <source>
        <dbReference type="ARBA" id="ARBA00007430"/>
    </source>
</evidence>
<feature type="transmembrane region" description="Helical" evidence="2">
    <location>
        <begin position="12"/>
        <end position="32"/>
    </location>
</feature>